<dbReference type="RefSeq" id="WP_039251269.1">
    <property type="nucleotide sequence ID" value="NZ_CP015443.1"/>
</dbReference>
<dbReference type="AlphaFoldDB" id="A0ABC8D924"/>
<reference evidence="1 2" key="1">
    <citation type="submission" date="2018-06" db="EMBL/GenBank/DDBJ databases">
        <title>Complete Genome Sequence of Bacillus velezensis DSYZ, a Plant Growth-Promoting Rhizobacterium with Antifungal Activity.</title>
        <authorList>
            <person name="Du B."/>
            <person name="Ding Y."/>
            <person name="Liu K."/>
            <person name="Yao L."/>
            <person name="Wang C."/>
            <person name="Li H."/>
            <person name="Liu H."/>
        </authorList>
    </citation>
    <scope>NUCLEOTIDE SEQUENCE [LARGE SCALE GENOMIC DNA]</scope>
    <source>
        <strain evidence="1 2">DSYZ</strain>
    </source>
</reference>
<sequence>MKNTKITINGVEINCKAEYIDGRDNHLSIQFLTHGANEYHLYSSLFSNNKLDVVTPRGSFVAKLESSTTNYQGELDRNTAVSFSIVLKEAEANSNENWQANSVFLSITNKLDIVTLVQLLVEKELIDLDEFNSRLEQVNQKEFTKIHKIIFGDSEAGD</sequence>
<gene>
    <name evidence="1" type="ORF">BVDSYZ_10145</name>
</gene>
<dbReference type="Proteomes" id="UP000250069">
    <property type="component" value="Chromosome"/>
</dbReference>
<organism evidence="1 2">
    <name type="scientific">Bacillus velezensis</name>
    <dbReference type="NCBI Taxonomy" id="492670"/>
    <lineage>
        <taxon>Bacteria</taxon>
        <taxon>Bacillati</taxon>
        <taxon>Bacillota</taxon>
        <taxon>Bacilli</taxon>
        <taxon>Bacillales</taxon>
        <taxon>Bacillaceae</taxon>
        <taxon>Bacillus</taxon>
        <taxon>Bacillus amyloliquefaciens group</taxon>
    </lineage>
</organism>
<accession>A0ABC8D924</accession>
<evidence type="ECO:0000313" key="1">
    <source>
        <dbReference type="EMBL" id="AWX72366.1"/>
    </source>
</evidence>
<evidence type="ECO:0000313" key="2">
    <source>
        <dbReference type="Proteomes" id="UP000250069"/>
    </source>
</evidence>
<dbReference type="Gene3D" id="2.40.30.80">
    <property type="entry name" value="YkvR-like"/>
    <property type="match status" value="1"/>
</dbReference>
<dbReference type="InterPro" id="IPR023105">
    <property type="entry name" value="YkvR-like_sf"/>
</dbReference>
<proteinExistence type="predicted"/>
<name>A0ABC8D924_BACVE</name>
<protein>
    <submittedName>
        <fullName evidence="1">Uncharacterized protein</fullName>
    </submittedName>
</protein>
<dbReference type="EMBL" id="CP030150">
    <property type="protein sequence ID" value="AWX72366.1"/>
    <property type="molecule type" value="Genomic_DNA"/>
</dbReference>